<dbReference type="Proteomes" id="UP000230423">
    <property type="component" value="Unassembled WGS sequence"/>
</dbReference>
<protein>
    <recommendedName>
        <fullName evidence="9">CNNM transmembrane domain-containing protein</fullName>
    </recommendedName>
</protein>
<dbReference type="EMBL" id="KZ400813">
    <property type="protein sequence ID" value="PIO54155.1"/>
    <property type="molecule type" value="Genomic_DNA"/>
</dbReference>
<dbReference type="GO" id="GO:0015165">
    <property type="term" value="F:pyrimidine nucleotide-sugar transmembrane transporter activity"/>
    <property type="evidence" value="ECO:0007669"/>
    <property type="project" value="InterPro"/>
</dbReference>
<proteinExistence type="predicted"/>
<evidence type="ECO:0000256" key="4">
    <source>
        <dbReference type="ARBA" id="ARBA00022989"/>
    </source>
</evidence>
<evidence type="ECO:0000256" key="3">
    <source>
        <dbReference type="ARBA" id="ARBA00022692"/>
    </source>
</evidence>
<evidence type="ECO:0000256" key="5">
    <source>
        <dbReference type="ARBA" id="ARBA00023136"/>
    </source>
</evidence>
<keyword evidence="2" id="KW-0762">Sugar transport</keyword>
<feature type="non-terminal residue" evidence="7">
    <location>
        <position position="1"/>
    </location>
</feature>
<evidence type="ECO:0000256" key="2">
    <source>
        <dbReference type="ARBA" id="ARBA00022597"/>
    </source>
</evidence>
<evidence type="ECO:0000256" key="6">
    <source>
        <dbReference type="SAM" id="Phobius"/>
    </source>
</evidence>
<feature type="transmembrane region" description="Helical" evidence="6">
    <location>
        <begin position="22"/>
        <end position="42"/>
    </location>
</feature>
<sequence>VIFADGIAPDAVWGRMLFGFDWAVWVTIAISAFGGLVVAVVIKFADNILKEVIPLTVSRSVGLTPSALCPSL</sequence>
<comment type="subcellular location">
    <subcellularLocation>
        <location evidence="1">Membrane</location>
        <topology evidence="1">Multi-pass membrane protein</topology>
    </subcellularLocation>
</comment>
<dbReference type="AlphaFoldDB" id="A0A2G9T894"/>
<dbReference type="OrthoDB" id="408493at2759"/>
<accession>A0A2G9T894</accession>
<evidence type="ECO:0008006" key="9">
    <source>
        <dbReference type="Google" id="ProtNLM"/>
    </source>
</evidence>
<dbReference type="Pfam" id="PF04142">
    <property type="entry name" value="Nuc_sug_transp"/>
    <property type="match status" value="1"/>
</dbReference>
<keyword evidence="5 6" id="KW-0472">Membrane</keyword>
<evidence type="ECO:0000256" key="1">
    <source>
        <dbReference type="ARBA" id="ARBA00004141"/>
    </source>
</evidence>
<name>A0A2G9T894_TELCI</name>
<keyword evidence="4 6" id="KW-1133">Transmembrane helix</keyword>
<evidence type="ECO:0000313" key="7">
    <source>
        <dbReference type="EMBL" id="PIO54155.1"/>
    </source>
</evidence>
<dbReference type="GO" id="GO:0000139">
    <property type="term" value="C:Golgi membrane"/>
    <property type="evidence" value="ECO:0007669"/>
    <property type="project" value="InterPro"/>
</dbReference>
<evidence type="ECO:0000313" key="8">
    <source>
        <dbReference type="Proteomes" id="UP000230423"/>
    </source>
</evidence>
<keyword evidence="2" id="KW-0813">Transport</keyword>
<gene>
    <name evidence="7" type="ORF">TELCIR_24488</name>
</gene>
<organism evidence="7 8">
    <name type="scientific">Teladorsagia circumcincta</name>
    <name type="common">Brown stomach worm</name>
    <name type="synonym">Ostertagia circumcincta</name>
    <dbReference type="NCBI Taxonomy" id="45464"/>
    <lineage>
        <taxon>Eukaryota</taxon>
        <taxon>Metazoa</taxon>
        <taxon>Ecdysozoa</taxon>
        <taxon>Nematoda</taxon>
        <taxon>Chromadorea</taxon>
        <taxon>Rhabditida</taxon>
        <taxon>Rhabditina</taxon>
        <taxon>Rhabditomorpha</taxon>
        <taxon>Strongyloidea</taxon>
        <taxon>Trichostrongylidae</taxon>
        <taxon>Teladorsagia</taxon>
    </lineage>
</organism>
<dbReference type="InterPro" id="IPR007271">
    <property type="entry name" value="Nuc_sug_transpt"/>
</dbReference>
<keyword evidence="8" id="KW-1185">Reference proteome</keyword>
<reference evidence="7 8" key="1">
    <citation type="submission" date="2015-09" db="EMBL/GenBank/DDBJ databases">
        <title>Draft genome of the parasitic nematode Teladorsagia circumcincta isolate WARC Sus (inbred).</title>
        <authorList>
            <person name="Mitreva M."/>
        </authorList>
    </citation>
    <scope>NUCLEOTIDE SEQUENCE [LARGE SCALE GENOMIC DNA]</scope>
    <source>
        <strain evidence="7 8">S</strain>
    </source>
</reference>
<keyword evidence="3 6" id="KW-0812">Transmembrane</keyword>